<evidence type="ECO:0000313" key="1">
    <source>
        <dbReference type="EMBL" id="CEK96633.1"/>
    </source>
</evidence>
<proteinExistence type="predicted"/>
<feature type="non-terminal residue" evidence="1">
    <location>
        <position position="142"/>
    </location>
</feature>
<gene>
    <name evidence="1" type="primary">ORF212811</name>
</gene>
<organism evidence="1">
    <name type="scientific">Arion vulgaris</name>
    <dbReference type="NCBI Taxonomy" id="1028688"/>
    <lineage>
        <taxon>Eukaryota</taxon>
        <taxon>Metazoa</taxon>
        <taxon>Spiralia</taxon>
        <taxon>Lophotrochozoa</taxon>
        <taxon>Mollusca</taxon>
        <taxon>Gastropoda</taxon>
        <taxon>Heterobranchia</taxon>
        <taxon>Euthyneura</taxon>
        <taxon>Panpulmonata</taxon>
        <taxon>Eupulmonata</taxon>
        <taxon>Stylommatophora</taxon>
        <taxon>Helicina</taxon>
        <taxon>Arionoidea</taxon>
        <taxon>Arionidae</taxon>
        <taxon>Arion</taxon>
    </lineage>
</organism>
<reference evidence="1" key="1">
    <citation type="submission" date="2014-12" db="EMBL/GenBank/DDBJ databases">
        <title>Insight into the proteome of Arion vulgaris.</title>
        <authorList>
            <person name="Aradska J."/>
            <person name="Bulat T."/>
            <person name="Smidak R."/>
            <person name="Sarate P."/>
            <person name="Gangsoo J."/>
            <person name="Sialana F."/>
            <person name="Bilban M."/>
            <person name="Lubec G."/>
        </authorList>
    </citation>
    <scope>NUCLEOTIDE SEQUENCE</scope>
    <source>
        <tissue evidence="1">Skin</tissue>
    </source>
</reference>
<dbReference type="AlphaFoldDB" id="A0A0B7BUF7"/>
<accession>A0A0B7BUF7</accession>
<protein>
    <submittedName>
        <fullName evidence="1">Uncharacterized protein</fullName>
    </submittedName>
</protein>
<name>A0A0B7BUF7_9EUPU</name>
<sequence>MSVCGHQPIKQSKKLCGVLNGSNKLSPFCSVSSYPFFRVSQDCFMISILALPVFCQDDFDRPLFFNILIRVHNMVVLEKVYRYFLRTILRDLFLDNPSLASDFIILLFVPRSKFLIVDFVRPKGFDNYLCAKCVKGSSSNAP</sequence>
<dbReference type="EMBL" id="HACG01049768">
    <property type="protein sequence ID" value="CEK96633.1"/>
    <property type="molecule type" value="Transcribed_RNA"/>
</dbReference>